<dbReference type="eggNOG" id="COG1159">
    <property type="taxonomic scope" value="Bacteria"/>
</dbReference>
<evidence type="ECO:0000313" key="13">
    <source>
        <dbReference type="Proteomes" id="UP000001880"/>
    </source>
</evidence>
<comment type="subunit">
    <text evidence="6">Monomer.</text>
</comment>
<evidence type="ECO:0000256" key="8">
    <source>
        <dbReference type="RuleBase" id="RU003761"/>
    </source>
</evidence>
<keyword evidence="6" id="KW-0699">rRNA-binding</keyword>
<dbReference type="Proteomes" id="UP000001880">
    <property type="component" value="Chromosome"/>
</dbReference>
<evidence type="ECO:0000256" key="5">
    <source>
        <dbReference type="ARBA" id="ARBA00023134"/>
    </source>
</evidence>
<dbReference type="AlphaFoldDB" id="D0LY76"/>
<dbReference type="InterPro" id="IPR005225">
    <property type="entry name" value="Small_GTP-bd"/>
</dbReference>
<dbReference type="NCBIfam" id="NF000908">
    <property type="entry name" value="PRK00089.1"/>
    <property type="match status" value="1"/>
</dbReference>
<keyword evidence="3 6" id="KW-0547">Nucleotide-binding</keyword>
<keyword evidence="5 6" id="KW-0342">GTP-binding</keyword>
<dbReference type="EMBL" id="CP001804">
    <property type="protein sequence ID" value="ACY16226.1"/>
    <property type="molecule type" value="Genomic_DNA"/>
</dbReference>
<feature type="region of interest" description="G1" evidence="7">
    <location>
        <begin position="38"/>
        <end position="45"/>
    </location>
</feature>
<evidence type="ECO:0000259" key="11">
    <source>
        <dbReference type="PROSITE" id="PS51713"/>
    </source>
</evidence>
<sequence>MPGDMSPSDPNADAASATLDPADDANEQVRTGFCAILGLPNAGKSTLLNQVLNLRLVAVSPKPQTTRNRILGVHGVTLPERGDNPEQPVQIIFVDTPGIQQGPGALRRYMRDQALGAAGDADVALLMIDLADPAQRDPARFEDRDIAALLATLRAGKAPVVLALNKVDTVRSKDALLPILEAYGATGIADEVVPMSAKTGDGVGRLVDAVGRRLPMGPRLFPEDMVTDRAERFLAAELIREQLFHQLGQELPYATAVIVESFEERAGRGDVVIGAVIYVERDSQKGIVVGKGGRRIKAVGQHAREAISQLLGCPAHVKLFVKVASNWSRVERGIREMGYE</sequence>
<keyword evidence="4 6" id="KW-0694">RNA-binding</keyword>
<evidence type="ECO:0000256" key="6">
    <source>
        <dbReference type="HAMAP-Rule" id="MF_00367"/>
    </source>
</evidence>
<dbReference type="KEGG" id="hoh:Hoch_3726"/>
<feature type="region of interest" description="Disordered" evidence="9">
    <location>
        <begin position="1"/>
        <end position="22"/>
    </location>
</feature>
<feature type="binding site" evidence="6">
    <location>
        <begin position="95"/>
        <end position="99"/>
    </location>
    <ligand>
        <name>GTP</name>
        <dbReference type="ChEBI" id="CHEBI:37565"/>
    </ligand>
</feature>
<evidence type="ECO:0000259" key="10">
    <source>
        <dbReference type="PROSITE" id="PS50823"/>
    </source>
</evidence>
<protein>
    <recommendedName>
        <fullName evidence="2 6">GTPase Era</fullName>
    </recommendedName>
</protein>
<dbReference type="GO" id="GO:0005829">
    <property type="term" value="C:cytosol"/>
    <property type="evidence" value="ECO:0007669"/>
    <property type="project" value="TreeGrafter"/>
</dbReference>
<accession>D0LY76</accession>
<keyword evidence="6" id="KW-1003">Cell membrane</keyword>
<dbReference type="InterPro" id="IPR005662">
    <property type="entry name" value="GTPase_Era-like"/>
</dbReference>
<evidence type="ECO:0000256" key="3">
    <source>
        <dbReference type="ARBA" id="ARBA00022741"/>
    </source>
</evidence>
<dbReference type="CDD" id="cd22534">
    <property type="entry name" value="KH-II_Era"/>
    <property type="match status" value="1"/>
</dbReference>
<dbReference type="NCBIfam" id="TIGR00231">
    <property type="entry name" value="small_GTP"/>
    <property type="match status" value="1"/>
</dbReference>
<keyword evidence="6" id="KW-0963">Cytoplasm</keyword>
<dbReference type="GO" id="GO:0043024">
    <property type="term" value="F:ribosomal small subunit binding"/>
    <property type="evidence" value="ECO:0007669"/>
    <property type="project" value="TreeGrafter"/>
</dbReference>
<evidence type="ECO:0000256" key="2">
    <source>
        <dbReference type="ARBA" id="ARBA00020484"/>
    </source>
</evidence>
<evidence type="ECO:0000256" key="1">
    <source>
        <dbReference type="ARBA" id="ARBA00007921"/>
    </source>
</evidence>
<dbReference type="InterPro" id="IPR030388">
    <property type="entry name" value="G_ERA_dom"/>
</dbReference>
<dbReference type="GO" id="GO:0003924">
    <property type="term" value="F:GTPase activity"/>
    <property type="evidence" value="ECO:0007669"/>
    <property type="project" value="UniProtKB-UniRule"/>
</dbReference>
<dbReference type="PROSITE" id="PS50823">
    <property type="entry name" value="KH_TYPE_2"/>
    <property type="match status" value="1"/>
</dbReference>
<feature type="domain" description="Era-type G" evidence="11">
    <location>
        <begin position="30"/>
        <end position="216"/>
    </location>
</feature>
<evidence type="ECO:0000256" key="7">
    <source>
        <dbReference type="PROSITE-ProRule" id="PRU01050"/>
    </source>
</evidence>
<proteinExistence type="inferred from homology"/>
<dbReference type="InterPro" id="IPR015946">
    <property type="entry name" value="KH_dom-like_a/b"/>
</dbReference>
<dbReference type="InterPro" id="IPR006073">
    <property type="entry name" value="GTP-bd"/>
</dbReference>
<feature type="region of interest" description="G5" evidence="7">
    <location>
        <begin position="195"/>
        <end position="197"/>
    </location>
</feature>
<dbReference type="GO" id="GO:0005525">
    <property type="term" value="F:GTP binding"/>
    <property type="evidence" value="ECO:0007669"/>
    <property type="project" value="UniProtKB-UniRule"/>
</dbReference>
<keyword evidence="6" id="KW-0690">Ribosome biogenesis</keyword>
<comment type="function">
    <text evidence="6">An essential GTPase that binds both GDP and GTP, with rapid nucleotide exchange. Plays a role in 16S rRNA processing and 30S ribosomal subunit biogenesis and possibly also in cell cycle regulation and energy metabolism.</text>
</comment>
<feature type="domain" description="KH type-2" evidence="10">
    <location>
        <begin position="247"/>
        <end position="325"/>
    </location>
</feature>
<dbReference type="PROSITE" id="PS51713">
    <property type="entry name" value="G_ERA"/>
    <property type="match status" value="1"/>
</dbReference>
<comment type="similarity">
    <text evidence="1 6 7 8">Belongs to the TRAFAC class TrmE-Era-EngA-EngB-Septin-like GTPase superfamily. Era GTPase family.</text>
</comment>
<feature type="region of interest" description="G3" evidence="7">
    <location>
        <begin position="95"/>
        <end position="98"/>
    </location>
</feature>
<dbReference type="Pfam" id="PF07650">
    <property type="entry name" value="KH_2"/>
    <property type="match status" value="1"/>
</dbReference>
<name>D0LY76_HALO1</name>
<dbReference type="SUPFAM" id="SSF52540">
    <property type="entry name" value="P-loop containing nucleoside triphosphate hydrolases"/>
    <property type="match status" value="1"/>
</dbReference>
<dbReference type="NCBIfam" id="TIGR00436">
    <property type="entry name" value="era"/>
    <property type="match status" value="1"/>
</dbReference>
<dbReference type="GO" id="GO:0005886">
    <property type="term" value="C:plasma membrane"/>
    <property type="evidence" value="ECO:0007669"/>
    <property type="project" value="UniProtKB-SubCell"/>
</dbReference>
<reference evidence="12 13" key="1">
    <citation type="journal article" date="2010" name="Stand. Genomic Sci.">
        <title>Complete genome sequence of Haliangium ochraceum type strain (SMP-2).</title>
        <authorList>
            <consortium name="US DOE Joint Genome Institute (JGI-PGF)"/>
            <person name="Ivanova N."/>
            <person name="Daum C."/>
            <person name="Lang E."/>
            <person name="Abt B."/>
            <person name="Kopitz M."/>
            <person name="Saunders E."/>
            <person name="Lapidus A."/>
            <person name="Lucas S."/>
            <person name="Glavina Del Rio T."/>
            <person name="Nolan M."/>
            <person name="Tice H."/>
            <person name="Copeland A."/>
            <person name="Cheng J.F."/>
            <person name="Chen F."/>
            <person name="Bruce D."/>
            <person name="Goodwin L."/>
            <person name="Pitluck S."/>
            <person name="Mavromatis K."/>
            <person name="Pati A."/>
            <person name="Mikhailova N."/>
            <person name="Chen A."/>
            <person name="Palaniappan K."/>
            <person name="Land M."/>
            <person name="Hauser L."/>
            <person name="Chang Y.J."/>
            <person name="Jeffries C.D."/>
            <person name="Detter J.C."/>
            <person name="Brettin T."/>
            <person name="Rohde M."/>
            <person name="Goker M."/>
            <person name="Bristow J."/>
            <person name="Markowitz V."/>
            <person name="Eisen J.A."/>
            <person name="Hugenholtz P."/>
            <person name="Kyrpides N.C."/>
            <person name="Klenk H.P."/>
        </authorList>
    </citation>
    <scope>NUCLEOTIDE SEQUENCE [LARGE SCALE GENOMIC DNA]</scope>
    <source>
        <strain evidence="13">DSM 14365 / CIP 107738 / JCM 11303 / AJ 13395 / SMP-2</strain>
    </source>
</reference>
<dbReference type="InterPro" id="IPR004044">
    <property type="entry name" value="KH_dom_type_2"/>
</dbReference>
<evidence type="ECO:0000256" key="4">
    <source>
        <dbReference type="ARBA" id="ARBA00022884"/>
    </source>
</evidence>
<dbReference type="Gene3D" id="3.30.300.20">
    <property type="match status" value="1"/>
</dbReference>
<evidence type="ECO:0000313" key="12">
    <source>
        <dbReference type="EMBL" id="ACY16226.1"/>
    </source>
</evidence>
<dbReference type="InterPro" id="IPR009019">
    <property type="entry name" value="KH_sf_prok-type"/>
</dbReference>
<evidence type="ECO:0000256" key="9">
    <source>
        <dbReference type="SAM" id="MobiDB-lite"/>
    </source>
</evidence>
<keyword evidence="6" id="KW-0472">Membrane</keyword>
<dbReference type="HOGENOM" id="CLU_038009_1_2_7"/>
<keyword evidence="6" id="KW-0997">Cell inner membrane</keyword>
<organism evidence="12 13">
    <name type="scientific">Haliangium ochraceum (strain DSM 14365 / JCM 11303 / SMP-2)</name>
    <dbReference type="NCBI Taxonomy" id="502025"/>
    <lineage>
        <taxon>Bacteria</taxon>
        <taxon>Pseudomonadati</taxon>
        <taxon>Myxococcota</taxon>
        <taxon>Polyangia</taxon>
        <taxon>Haliangiales</taxon>
        <taxon>Kofleriaceae</taxon>
        <taxon>Haliangium</taxon>
    </lineage>
</organism>
<feature type="region of interest" description="G2" evidence="7">
    <location>
        <begin position="64"/>
        <end position="68"/>
    </location>
</feature>
<keyword evidence="13" id="KW-1185">Reference proteome</keyword>
<dbReference type="STRING" id="502025.Hoch_3726"/>
<feature type="binding site" evidence="6">
    <location>
        <begin position="165"/>
        <end position="168"/>
    </location>
    <ligand>
        <name>GTP</name>
        <dbReference type="ChEBI" id="CHEBI:37565"/>
    </ligand>
</feature>
<dbReference type="InterPro" id="IPR027417">
    <property type="entry name" value="P-loop_NTPase"/>
</dbReference>
<gene>
    <name evidence="6" type="primary">era</name>
    <name evidence="12" type="ordered locus">Hoch_3726</name>
</gene>
<dbReference type="PANTHER" id="PTHR42698">
    <property type="entry name" value="GTPASE ERA"/>
    <property type="match status" value="1"/>
</dbReference>
<dbReference type="HAMAP" id="MF_00367">
    <property type="entry name" value="GTPase_Era"/>
    <property type="match status" value="1"/>
</dbReference>
<dbReference type="Gene3D" id="3.40.50.300">
    <property type="entry name" value="P-loop containing nucleotide triphosphate hydrolases"/>
    <property type="match status" value="1"/>
</dbReference>
<dbReference type="SUPFAM" id="SSF54814">
    <property type="entry name" value="Prokaryotic type KH domain (KH-domain type II)"/>
    <property type="match status" value="1"/>
</dbReference>
<feature type="region of interest" description="G4" evidence="7">
    <location>
        <begin position="165"/>
        <end position="168"/>
    </location>
</feature>
<dbReference type="PANTHER" id="PTHR42698:SF1">
    <property type="entry name" value="GTPASE ERA, MITOCHONDRIAL"/>
    <property type="match status" value="1"/>
</dbReference>
<dbReference type="GO" id="GO:0070181">
    <property type="term" value="F:small ribosomal subunit rRNA binding"/>
    <property type="evidence" value="ECO:0007669"/>
    <property type="project" value="UniProtKB-UniRule"/>
</dbReference>
<dbReference type="PRINTS" id="PR00326">
    <property type="entry name" value="GTP1OBG"/>
</dbReference>
<dbReference type="Pfam" id="PF01926">
    <property type="entry name" value="MMR_HSR1"/>
    <property type="match status" value="1"/>
</dbReference>
<dbReference type="CDD" id="cd04163">
    <property type="entry name" value="Era"/>
    <property type="match status" value="1"/>
</dbReference>
<dbReference type="GO" id="GO:0000028">
    <property type="term" value="P:ribosomal small subunit assembly"/>
    <property type="evidence" value="ECO:0007669"/>
    <property type="project" value="TreeGrafter"/>
</dbReference>
<feature type="compositionally biased region" description="Low complexity" evidence="9">
    <location>
        <begin position="1"/>
        <end position="17"/>
    </location>
</feature>
<comment type="subcellular location">
    <subcellularLocation>
        <location evidence="6">Cytoplasm</location>
    </subcellularLocation>
    <subcellularLocation>
        <location evidence="6">Cell inner membrane</location>
        <topology evidence="6">Peripheral membrane protein</topology>
    </subcellularLocation>
</comment>
<feature type="binding site" evidence="6">
    <location>
        <begin position="38"/>
        <end position="45"/>
    </location>
    <ligand>
        <name>GTP</name>
        <dbReference type="ChEBI" id="CHEBI:37565"/>
    </ligand>
</feature>